<accession>A0A8C7BFK5</accession>
<dbReference type="Proteomes" id="UP000694425">
    <property type="component" value="Unplaced"/>
</dbReference>
<name>A0A8C7BFK5_NEOVI</name>
<dbReference type="Ensembl" id="ENSNVIT00000025732.1">
    <property type="protein sequence ID" value="ENSNVIP00000022102.1"/>
    <property type="gene ID" value="ENSNVIG00000017258.1"/>
</dbReference>
<dbReference type="PANTHER" id="PTHR22235">
    <property type="entry name" value="PROLINE-RICH PROTEIN 30"/>
    <property type="match status" value="1"/>
</dbReference>
<organism evidence="2 3">
    <name type="scientific">Neovison vison</name>
    <name type="common">American mink</name>
    <name type="synonym">Mustela vison</name>
    <dbReference type="NCBI Taxonomy" id="452646"/>
    <lineage>
        <taxon>Eukaryota</taxon>
        <taxon>Metazoa</taxon>
        <taxon>Chordata</taxon>
        <taxon>Craniata</taxon>
        <taxon>Vertebrata</taxon>
        <taxon>Euteleostomi</taxon>
        <taxon>Mammalia</taxon>
        <taxon>Eutheria</taxon>
        <taxon>Laurasiatheria</taxon>
        <taxon>Carnivora</taxon>
        <taxon>Caniformia</taxon>
        <taxon>Musteloidea</taxon>
        <taxon>Mustelidae</taxon>
        <taxon>Mustelinae</taxon>
        <taxon>Neogale</taxon>
    </lineage>
</organism>
<dbReference type="PANTHER" id="PTHR22235:SF2">
    <property type="entry name" value="PROLINE-RICH PROTEIN 30"/>
    <property type="match status" value="1"/>
</dbReference>
<evidence type="ECO:0000313" key="2">
    <source>
        <dbReference type="Ensembl" id="ENSNVIP00000022102.1"/>
    </source>
</evidence>
<reference evidence="2" key="2">
    <citation type="submission" date="2025-09" db="UniProtKB">
        <authorList>
            <consortium name="Ensembl"/>
        </authorList>
    </citation>
    <scope>IDENTIFICATION</scope>
</reference>
<dbReference type="AlphaFoldDB" id="A0A8C7BFK5"/>
<feature type="region of interest" description="Disordered" evidence="1">
    <location>
        <begin position="1"/>
        <end position="62"/>
    </location>
</feature>
<evidence type="ECO:0000256" key="1">
    <source>
        <dbReference type="SAM" id="MobiDB-lite"/>
    </source>
</evidence>
<feature type="region of interest" description="Disordered" evidence="1">
    <location>
        <begin position="242"/>
        <end position="278"/>
    </location>
</feature>
<proteinExistence type="predicted"/>
<feature type="region of interest" description="Disordered" evidence="1">
    <location>
        <begin position="132"/>
        <end position="199"/>
    </location>
</feature>
<sequence length="308" mass="31682">MEPQNKDQAGVAPGSVRGHQVPWAGGGMRGKREGPCGVQGPRSPGPGPGGPSGAPPHCSRPAATPFAAYVAGQTWPGPRCRISRMPGVPQAPQPLLPHPQVQDWSPAACLPPATALCTRPGIRTTPHRHWFWPPPASGPGQGLAPVARKKARGSRASGQGCSGPWTSNPGVPGSGSSSTSGSGAGRSSPGHSLPDRQPQICRPPITKLYVLFGASASGTQTGHRLPETHAFLCTQEASLSRTHSPKVTSLVPDPKRLSGVSPLNPAVPTRPQMLGSPRDTLKGWLAGGQVCSPPLNPGSPLWNLLSPG</sequence>
<dbReference type="InterPro" id="IPR031461">
    <property type="entry name" value="DUF4679"/>
</dbReference>
<dbReference type="GeneTree" id="ENSGT00910000147668"/>
<feature type="compositionally biased region" description="Low complexity" evidence="1">
    <location>
        <begin position="167"/>
        <end position="192"/>
    </location>
</feature>
<protein>
    <submittedName>
        <fullName evidence="2">Uncharacterized protein</fullName>
    </submittedName>
</protein>
<reference evidence="2" key="1">
    <citation type="submission" date="2025-08" db="UniProtKB">
        <authorList>
            <consortium name="Ensembl"/>
        </authorList>
    </citation>
    <scope>IDENTIFICATION</scope>
</reference>
<keyword evidence="3" id="KW-1185">Reference proteome</keyword>
<evidence type="ECO:0000313" key="3">
    <source>
        <dbReference type="Proteomes" id="UP000694425"/>
    </source>
</evidence>